<evidence type="ECO:0008006" key="3">
    <source>
        <dbReference type="Google" id="ProtNLM"/>
    </source>
</evidence>
<proteinExistence type="predicted"/>
<name>A0ABU2WI54_9GAMM</name>
<sequence length="107" mass="11309">MSQFYLAPGQPFGLGSWGGCVDQRSLFDAFAGEDFGEVVVLSGDVHTAFCAELTKDPTDFFAYTAGASGAVRCRIRVSVGDDPRVSAGRDRGTACAEGALKRPIRTV</sequence>
<keyword evidence="2" id="KW-1185">Reference proteome</keyword>
<accession>A0ABU2WI54</accession>
<reference evidence="1 2" key="1">
    <citation type="submission" date="2023-09" db="EMBL/GenBank/DDBJ databases">
        <authorList>
            <person name="Rey-Velasco X."/>
        </authorList>
    </citation>
    <scope>NUCLEOTIDE SEQUENCE [LARGE SCALE GENOMIC DNA]</scope>
    <source>
        <strain evidence="1 2">W345</strain>
    </source>
</reference>
<comment type="caution">
    <text evidence="1">The sequence shown here is derived from an EMBL/GenBank/DDBJ whole genome shotgun (WGS) entry which is preliminary data.</text>
</comment>
<dbReference type="InterPro" id="IPR038607">
    <property type="entry name" value="PhoD-like_sf"/>
</dbReference>
<organism evidence="1 2">
    <name type="scientific">Banduia mediterranea</name>
    <dbReference type="NCBI Taxonomy" id="3075609"/>
    <lineage>
        <taxon>Bacteria</taxon>
        <taxon>Pseudomonadati</taxon>
        <taxon>Pseudomonadota</taxon>
        <taxon>Gammaproteobacteria</taxon>
        <taxon>Nevskiales</taxon>
        <taxon>Algiphilaceae</taxon>
        <taxon>Banduia</taxon>
    </lineage>
</organism>
<dbReference type="Gene3D" id="3.60.21.70">
    <property type="entry name" value="PhoD-like phosphatase"/>
    <property type="match status" value="1"/>
</dbReference>
<dbReference type="RefSeq" id="WP_311364636.1">
    <property type="nucleotide sequence ID" value="NZ_JAVRIC010000008.1"/>
</dbReference>
<evidence type="ECO:0000313" key="2">
    <source>
        <dbReference type="Proteomes" id="UP001254608"/>
    </source>
</evidence>
<evidence type="ECO:0000313" key="1">
    <source>
        <dbReference type="EMBL" id="MDT0497245.1"/>
    </source>
</evidence>
<protein>
    <recommendedName>
        <fullName evidence="3">PhoD-like phosphatase metallophosphatase domain-containing protein</fullName>
    </recommendedName>
</protein>
<dbReference type="Proteomes" id="UP001254608">
    <property type="component" value="Unassembled WGS sequence"/>
</dbReference>
<gene>
    <name evidence="1" type="ORF">RM530_07685</name>
</gene>
<dbReference type="EMBL" id="JAVRIC010000008">
    <property type="protein sequence ID" value="MDT0497245.1"/>
    <property type="molecule type" value="Genomic_DNA"/>
</dbReference>